<dbReference type="EMBL" id="AFBI03000033">
    <property type="protein sequence ID" value="EJW03612.1"/>
    <property type="molecule type" value="Genomic_DNA"/>
</dbReference>
<dbReference type="HOGENOM" id="CLU_767327_0_0_1"/>
<proteinExistence type="predicted"/>
<evidence type="ECO:0000313" key="2">
    <source>
        <dbReference type="EMBL" id="EJW03612.1"/>
    </source>
</evidence>
<keyword evidence="3" id="KW-1185">Reference proteome</keyword>
<feature type="region of interest" description="Disordered" evidence="1">
    <location>
        <begin position="177"/>
        <end position="202"/>
    </location>
</feature>
<organism evidence="2 3">
    <name type="scientific">Edhazardia aedis (strain USNM 41457)</name>
    <name type="common">Microsporidian parasite</name>
    <dbReference type="NCBI Taxonomy" id="1003232"/>
    <lineage>
        <taxon>Eukaryota</taxon>
        <taxon>Fungi</taxon>
        <taxon>Fungi incertae sedis</taxon>
        <taxon>Microsporidia</taxon>
        <taxon>Edhazardia</taxon>
    </lineage>
</organism>
<dbReference type="AlphaFoldDB" id="J9DQM3"/>
<evidence type="ECO:0000256" key="1">
    <source>
        <dbReference type="SAM" id="MobiDB-lite"/>
    </source>
</evidence>
<protein>
    <submittedName>
        <fullName evidence="2">Uncharacterized protein</fullName>
    </submittedName>
</protein>
<dbReference type="InParanoid" id="J9DQM3"/>
<name>J9DQM3_EDHAE</name>
<comment type="caution">
    <text evidence="2">The sequence shown here is derived from an EMBL/GenBank/DDBJ whole genome shotgun (WGS) entry which is preliminary data.</text>
</comment>
<gene>
    <name evidence="2" type="ORF">EDEG_02062</name>
</gene>
<sequence length="361" mass="40937">MTQNPSKMKLRNLNIYVLILKLSNLEILVRSNRISDSDDEDKVCTFENVGGISIHSPVLQSENTSICTVPNSKRCEQYSRFSNKINPEIPKMNPNNFAQICSDSKSLQGEQIASLKKTSETKNFPFHNHSQRAMNEAIENDPLKNSSDPMWGSYSYSENSGYLILAKESQKLRNKNFTTDLKQSSEKRNKIGSSSSTNKNEELKINQIDSVSTNSTTTYQSNHVVNEILQIIKKAEEKNNDVLKKVGLGSDTKNDKDQYNVGETQYALSPQTIQNDSALVADSIISYQKREISCNSLNKYETKINNSGKILKEKQTKCSAGLKNRYAEYIEQEKLLTKIIQHHEEGQKNEIFLQNPKYNNG</sequence>
<reference evidence="3" key="2">
    <citation type="submission" date="2015-07" db="EMBL/GenBank/DDBJ databases">
        <title>Contrasting host-pathogen interactions and genome evolution in two generalist and specialist microsporidian pathogens of mosquitoes.</title>
        <authorList>
            <consortium name="The Broad Institute Genomics Platform"/>
            <consortium name="The Broad Institute Genome Sequencing Center for Infectious Disease"/>
            <person name="Cuomo C.A."/>
            <person name="Sanscrainte N.D."/>
            <person name="Goldberg J.M."/>
            <person name="Heiman D."/>
            <person name="Young S."/>
            <person name="Zeng Q."/>
            <person name="Becnel J.J."/>
            <person name="Birren B.W."/>
        </authorList>
    </citation>
    <scope>NUCLEOTIDE SEQUENCE [LARGE SCALE GENOMIC DNA]</scope>
    <source>
        <strain evidence="3">USNM 41457</strain>
    </source>
</reference>
<accession>J9DQM3</accession>
<reference evidence="2 3" key="1">
    <citation type="submission" date="2011-08" db="EMBL/GenBank/DDBJ databases">
        <authorList>
            <person name="Liu Z.J."/>
            <person name="Shi F.L."/>
            <person name="Lu J.Q."/>
            <person name="Li M."/>
            <person name="Wang Z.L."/>
        </authorList>
    </citation>
    <scope>NUCLEOTIDE SEQUENCE [LARGE SCALE GENOMIC DNA]</scope>
    <source>
        <strain evidence="2 3">USNM 41457</strain>
    </source>
</reference>
<dbReference type="Proteomes" id="UP000003163">
    <property type="component" value="Unassembled WGS sequence"/>
</dbReference>
<dbReference type="VEuPathDB" id="MicrosporidiaDB:EDEG_02062"/>
<evidence type="ECO:0000313" key="3">
    <source>
        <dbReference type="Proteomes" id="UP000003163"/>
    </source>
</evidence>